<comment type="caution">
    <text evidence="3">The sequence shown here is derived from an EMBL/GenBank/DDBJ whole genome shotgun (WGS) entry which is preliminary data.</text>
</comment>
<feature type="compositionally biased region" description="Polar residues" evidence="1">
    <location>
        <begin position="13"/>
        <end position="23"/>
    </location>
</feature>
<dbReference type="Pfam" id="PF00646">
    <property type="entry name" value="F-box"/>
    <property type="match status" value="1"/>
</dbReference>
<dbReference type="AlphaFoldDB" id="A0A392RFD9"/>
<feature type="domain" description="F-box" evidence="2">
    <location>
        <begin position="74"/>
        <end position="120"/>
    </location>
</feature>
<dbReference type="InterPro" id="IPR050796">
    <property type="entry name" value="SCF_F-box_component"/>
</dbReference>
<dbReference type="SUPFAM" id="SSF81383">
    <property type="entry name" value="F-box domain"/>
    <property type="match status" value="1"/>
</dbReference>
<proteinExistence type="predicted"/>
<dbReference type="SMART" id="SM00256">
    <property type="entry name" value="FBOX"/>
    <property type="match status" value="1"/>
</dbReference>
<dbReference type="PANTHER" id="PTHR31672:SF13">
    <property type="entry name" value="F-BOX PROTEIN CPR30-LIKE"/>
    <property type="match status" value="1"/>
</dbReference>
<feature type="region of interest" description="Disordered" evidence="1">
    <location>
        <begin position="1"/>
        <end position="53"/>
    </location>
</feature>
<dbReference type="CDD" id="cd22157">
    <property type="entry name" value="F-box_AtFBW1-like"/>
    <property type="match status" value="1"/>
</dbReference>
<dbReference type="Proteomes" id="UP000265520">
    <property type="component" value="Unassembled WGS sequence"/>
</dbReference>
<dbReference type="EMBL" id="LXQA010217756">
    <property type="protein sequence ID" value="MCI34852.1"/>
    <property type="molecule type" value="Genomic_DNA"/>
</dbReference>
<dbReference type="PROSITE" id="PS50181">
    <property type="entry name" value="FBOX"/>
    <property type="match status" value="1"/>
</dbReference>
<dbReference type="Gene3D" id="1.20.1280.50">
    <property type="match status" value="1"/>
</dbReference>
<evidence type="ECO:0000259" key="2">
    <source>
        <dbReference type="PROSITE" id="PS50181"/>
    </source>
</evidence>
<evidence type="ECO:0000313" key="4">
    <source>
        <dbReference type="Proteomes" id="UP000265520"/>
    </source>
</evidence>
<feature type="compositionally biased region" description="Low complexity" evidence="1">
    <location>
        <begin position="35"/>
        <end position="49"/>
    </location>
</feature>
<reference evidence="3 4" key="1">
    <citation type="journal article" date="2018" name="Front. Plant Sci.">
        <title>Red Clover (Trifolium pratense) and Zigzag Clover (T. medium) - A Picture of Genomic Similarities and Differences.</title>
        <authorList>
            <person name="Dluhosova J."/>
            <person name="Istvanek J."/>
            <person name="Nedelnik J."/>
            <person name="Repkova J."/>
        </authorList>
    </citation>
    <scope>NUCLEOTIDE SEQUENCE [LARGE SCALE GENOMIC DNA]</scope>
    <source>
        <strain evidence="4">cv. 10/8</strain>
        <tissue evidence="3">Leaf</tissue>
    </source>
</reference>
<keyword evidence="4" id="KW-1185">Reference proteome</keyword>
<protein>
    <submittedName>
        <fullName evidence="3">F-box/kelch-repeat protein</fullName>
    </submittedName>
</protein>
<evidence type="ECO:0000256" key="1">
    <source>
        <dbReference type="SAM" id="MobiDB-lite"/>
    </source>
</evidence>
<evidence type="ECO:0000313" key="3">
    <source>
        <dbReference type="EMBL" id="MCI34852.1"/>
    </source>
</evidence>
<dbReference type="InterPro" id="IPR001810">
    <property type="entry name" value="F-box_dom"/>
</dbReference>
<organism evidence="3 4">
    <name type="scientific">Trifolium medium</name>
    <dbReference type="NCBI Taxonomy" id="97028"/>
    <lineage>
        <taxon>Eukaryota</taxon>
        <taxon>Viridiplantae</taxon>
        <taxon>Streptophyta</taxon>
        <taxon>Embryophyta</taxon>
        <taxon>Tracheophyta</taxon>
        <taxon>Spermatophyta</taxon>
        <taxon>Magnoliopsida</taxon>
        <taxon>eudicotyledons</taxon>
        <taxon>Gunneridae</taxon>
        <taxon>Pentapetalae</taxon>
        <taxon>rosids</taxon>
        <taxon>fabids</taxon>
        <taxon>Fabales</taxon>
        <taxon>Fabaceae</taxon>
        <taxon>Papilionoideae</taxon>
        <taxon>50 kb inversion clade</taxon>
        <taxon>NPAAA clade</taxon>
        <taxon>Hologalegina</taxon>
        <taxon>IRL clade</taxon>
        <taxon>Trifolieae</taxon>
        <taxon>Trifolium</taxon>
    </lineage>
</organism>
<sequence length="128" mass="13878">MAPSSDVGEPNDAASSDSLTEDTTATKKRSLNSFTGTLTSPSSSSTGTLKPQSSYSIVTLTLPSSSRDFLHIPSPPLPTLPFELIVEILSKLPVKSLMQFQCVCKSWKSLISDPNFAKKHLRMSTKHH</sequence>
<feature type="non-terminal residue" evidence="3">
    <location>
        <position position="128"/>
    </location>
</feature>
<name>A0A392RFD9_9FABA</name>
<dbReference type="PANTHER" id="PTHR31672">
    <property type="entry name" value="BNACNNG10540D PROTEIN"/>
    <property type="match status" value="1"/>
</dbReference>
<dbReference type="InterPro" id="IPR036047">
    <property type="entry name" value="F-box-like_dom_sf"/>
</dbReference>
<accession>A0A392RFD9</accession>